<evidence type="ECO:0000256" key="2">
    <source>
        <dbReference type="ARBA" id="ARBA00022448"/>
    </source>
</evidence>
<gene>
    <name evidence="11" type="ORF">IPV69_18150</name>
</gene>
<dbReference type="SMART" id="SM00382">
    <property type="entry name" value="AAA"/>
    <property type="match status" value="2"/>
</dbReference>
<keyword evidence="7 11" id="KW-0067">ATP-binding</keyword>
<keyword evidence="9" id="KW-0472">Membrane</keyword>
<keyword evidence="2" id="KW-0813">Transport</keyword>
<dbReference type="CDD" id="cd03215">
    <property type="entry name" value="ABC_Carb_Monos_II"/>
    <property type="match status" value="1"/>
</dbReference>
<dbReference type="InterPro" id="IPR017871">
    <property type="entry name" value="ABC_transporter-like_CS"/>
</dbReference>
<reference evidence="11 12" key="1">
    <citation type="submission" date="2020-10" db="EMBL/GenBank/DDBJ databases">
        <title>Wide distribution of Phycisphaera-like planctomycetes from WD2101 soil group in peatlands and genome analysis of the first cultivated representative.</title>
        <authorList>
            <person name="Dedysh S.N."/>
            <person name="Beletsky A.V."/>
            <person name="Ivanova A."/>
            <person name="Kulichevskaya I.S."/>
            <person name="Suzina N.E."/>
            <person name="Philippov D.A."/>
            <person name="Rakitin A.L."/>
            <person name="Mardanov A.V."/>
            <person name="Ravin N.V."/>
        </authorList>
    </citation>
    <scope>NUCLEOTIDE SEQUENCE [LARGE SCALE GENOMIC DNA]</scope>
    <source>
        <strain evidence="11 12">M1803</strain>
    </source>
</reference>
<dbReference type="Proteomes" id="UP000593765">
    <property type="component" value="Chromosome"/>
</dbReference>
<evidence type="ECO:0000259" key="10">
    <source>
        <dbReference type="PROSITE" id="PS50893"/>
    </source>
</evidence>
<comment type="subcellular location">
    <subcellularLocation>
        <location evidence="1">Cell membrane</location>
        <topology evidence="1">Peripheral membrane protein</topology>
    </subcellularLocation>
</comment>
<proteinExistence type="predicted"/>
<evidence type="ECO:0000256" key="6">
    <source>
        <dbReference type="ARBA" id="ARBA00022741"/>
    </source>
</evidence>
<evidence type="ECO:0000313" key="11">
    <source>
        <dbReference type="EMBL" id="QOV88168.1"/>
    </source>
</evidence>
<dbReference type="AlphaFoldDB" id="A0A7M2WRM8"/>
<keyword evidence="6" id="KW-0547">Nucleotide-binding</keyword>
<dbReference type="InterPro" id="IPR027417">
    <property type="entry name" value="P-loop_NTPase"/>
</dbReference>
<keyword evidence="5" id="KW-0677">Repeat</keyword>
<dbReference type="InterPro" id="IPR003593">
    <property type="entry name" value="AAA+_ATPase"/>
</dbReference>
<evidence type="ECO:0000256" key="9">
    <source>
        <dbReference type="ARBA" id="ARBA00023136"/>
    </source>
</evidence>
<accession>A0A7M2WRM8</accession>
<dbReference type="GO" id="GO:0016887">
    <property type="term" value="F:ATP hydrolysis activity"/>
    <property type="evidence" value="ECO:0007669"/>
    <property type="project" value="InterPro"/>
</dbReference>
<keyword evidence="12" id="KW-1185">Reference proteome</keyword>
<dbReference type="FunFam" id="3.40.50.300:FF:000127">
    <property type="entry name" value="Ribose import ATP-binding protein RbsA"/>
    <property type="match status" value="1"/>
</dbReference>
<keyword evidence="3" id="KW-1003">Cell membrane</keyword>
<dbReference type="GO" id="GO:0005886">
    <property type="term" value="C:plasma membrane"/>
    <property type="evidence" value="ECO:0007669"/>
    <property type="project" value="UniProtKB-SubCell"/>
</dbReference>
<dbReference type="PROSITE" id="PS50893">
    <property type="entry name" value="ABC_TRANSPORTER_2"/>
    <property type="match status" value="2"/>
</dbReference>
<dbReference type="RefSeq" id="WP_206291137.1">
    <property type="nucleotide sequence ID" value="NZ_CP063458.1"/>
</dbReference>
<evidence type="ECO:0000256" key="4">
    <source>
        <dbReference type="ARBA" id="ARBA00022597"/>
    </source>
</evidence>
<feature type="domain" description="ABC transporter" evidence="10">
    <location>
        <begin position="250"/>
        <end position="495"/>
    </location>
</feature>
<dbReference type="InterPro" id="IPR050107">
    <property type="entry name" value="ABC_carbohydrate_import_ATPase"/>
</dbReference>
<name>A0A7M2WRM8_9BACT</name>
<dbReference type="Pfam" id="PF00005">
    <property type="entry name" value="ABC_tran"/>
    <property type="match status" value="2"/>
</dbReference>
<dbReference type="InterPro" id="IPR003439">
    <property type="entry name" value="ABC_transporter-like_ATP-bd"/>
</dbReference>
<protein>
    <submittedName>
        <fullName evidence="11">Sugar ABC transporter ATP-binding protein</fullName>
    </submittedName>
</protein>
<feature type="domain" description="ABC transporter" evidence="10">
    <location>
        <begin position="4"/>
        <end position="240"/>
    </location>
</feature>
<organism evidence="11 12">
    <name type="scientific">Humisphaera borealis</name>
    <dbReference type="NCBI Taxonomy" id="2807512"/>
    <lineage>
        <taxon>Bacteria</taxon>
        <taxon>Pseudomonadati</taxon>
        <taxon>Planctomycetota</taxon>
        <taxon>Phycisphaerae</taxon>
        <taxon>Tepidisphaerales</taxon>
        <taxon>Tepidisphaeraceae</taxon>
        <taxon>Humisphaera</taxon>
    </lineage>
</organism>
<dbReference type="PROSITE" id="PS00211">
    <property type="entry name" value="ABC_TRANSPORTER_1"/>
    <property type="match status" value="1"/>
</dbReference>
<dbReference type="PANTHER" id="PTHR43790:SF3">
    <property type="entry name" value="D-ALLOSE IMPORT ATP-BINDING PROTEIN ALSA-RELATED"/>
    <property type="match status" value="1"/>
</dbReference>
<evidence type="ECO:0000256" key="5">
    <source>
        <dbReference type="ARBA" id="ARBA00022737"/>
    </source>
</evidence>
<dbReference type="SUPFAM" id="SSF52540">
    <property type="entry name" value="P-loop containing nucleoside triphosphate hydrolases"/>
    <property type="match status" value="2"/>
</dbReference>
<keyword evidence="4" id="KW-0762">Sugar transport</keyword>
<dbReference type="PANTHER" id="PTHR43790">
    <property type="entry name" value="CARBOHYDRATE TRANSPORT ATP-BINDING PROTEIN MG119-RELATED"/>
    <property type="match status" value="1"/>
</dbReference>
<evidence type="ECO:0000313" key="12">
    <source>
        <dbReference type="Proteomes" id="UP000593765"/>
    </source>
</evidence>
<dbReference type="Gene3D" id="3.40.50.300">
    <property type="entry name" value="P-loop containing nucleotide triphosphate hydrolases"/>
    <property type="match status" value="2"/>
</dbReference>
<evidence type="ECO:0000256" key="3">
    <source>
        <dbReference type="ARBA" id="ARBA00022475"/>
    </source>
</evidence>
<sequence>MTLLRLTNIFKHFGGVHALKGVSFELRAGEVHAVVGENGAGKSTLIKVIAGAHQPDEGTIEIAGQTIDRLDPKLSRELGIAVIYQQPALFPDLSVAENIGLRLDRGGPWRILNWRERHRRAAELLARVGADISPSAIVRDLSMPRQQLVEIASALGGGAKVLILDEPTASLSEREVENLFRVVRELRAAGVGMIYISHRLEELPQIADRVTVLRDGSYIGTEAMADVDRAKLIRLMVGREVSAIYPKSKAKLGDVVLETDHLGCTASGVRGINLSVRAGEILGLAGLVGAGRTELARILFGLTPADSGRIVLHSEEQEIRSPVDAVAKGIAYVPEDRRRHGVVLELPVSANTTLAVLKQIAARGLLNFGKERRISEGFVRRLGIKTPSVDVPVGHLSGGNQQKVALARWLATDPALLILDEPTQGVDVGAKSEIHRLMGDLAARGLAIIMISSELPEILGMSDRIAVMHAGEIVGLLSREEATQEKIMELALGSSTANA</sequence>
<dbReference type="GO" id="GO:0005524">
    <property type="term" value="F:ATP binding"/>
    <property type="evidence" value="ECO:0007669"/>
    <property type="project" value="UniProtKB-KW"/>
</dbReference>
<dbReference type="EMBL" id="CP063458">
    <property type="protein sequence ID" value="QOV88168.1"/>
    <property type="molecule type" value="Genomic_DNA"/>
</dbReference>
<evidence type="ECO:0000256" key="1">
    <source>
        <dbReference type="ARBA" id="ARBA00004202"/>
    </source>
</evidence>
<keyword evidence="8" id="KW-1278">Translocase</keyword>
<evidence type="ECO:0000256" key="7">
    <source>
        <dbReference type="ARBA" id="ARBA00022840"/>
    </source>
</evidence>
<dbReference type="KEGG" id="hbs:IPV69_18150"/>
<evidence type="ECO:0000256" key="8">
    <source>
        <dbReference type="ARBA" id="ARBA00022967"/>
    </source>
</evidence>
<dbReference type="CDD" id="cd03216">
    <property type="entry name" value="ABC_Carb_Monos_I"/>
    <property type="match status" value="1"/>
</dbReference>